<name>A0A2Y9AMK5_9RHOB</name>
<dbReference type="OrthoDB" id="7929427at2"/>
<reference evidence="3 5" key="1">
    <citation type="submission" date="2016-10" db="EMBL/GenBank/DDBJ databases">
        <authorList>
            <person name="Cai Z."/>
        </authorList>
    </citation>
    <scope>NUCLEOTIDE SEQUENCE [LARGE SCALE GENOMIC DNA]</scope>
    <source>
        <strain evidence="3 5">DSM 25227</strain>
    </source>
</reference>
<evidence type="ECO:0000313" key="4">
    <source>
        <dbReference type="Proteomes" id="UP000245839"/>
    </source>
</evidence>
<dbReference type="EMBL" id="QGDJ01000003">
    <property type="protein sequence ID" value="PWJ20502.1"/>
    <property type="molecule type" value="Genomic_DNA"/>
</dbReference>
<dbReference type="Proteomes" id="UP000251571">
    <property type="component" value="Unassembled WGS sequence"/>
</dbReference>
<proteinExistence type="predicted"/>
<dbReference type="Proteomes" id="UP000245839">
    <property type="component" value="Unassembled WGS sequence"/>
</dbReference>
<accession>A0A2Y9AMK5</accession>
<evidence type="ECO:0000313" key="5">
    <source>
        <dbReference type="Proteomes" id="UP000251571"/>
    </source>
</evidence>
<evidence type="ECO:0000256" key="1">
    <source>
        <dbReference type="SAM" id="SignalP"/>
    </source>
</evidence>
<evidence type="ECO:0000313" key="3">
    <source>
        <dbReference type="EMBL" id="SSA44598.1"/>
    </source>
</evidence>
<dbReference type="RefSeq" id="WP_109564083.1">
    <property type="nucleotide sequence ID" value="NZ_QGDJ01000003.1"/>
</dbReference>
<gene>
    <name evidence="2" type="ORF">BCF38_103320</name>
    <name evidence="3" type="ORF">SAMN05421539_103320</name>
</gene>
<feature type="chain" id="PRO_5036058920" evidence="1">
    <location>
        <begin position="17"/>
        <end position="509"/>
    </location>
</feature>
<reference evidence="2 4" key="2">
    <citation type="submission" date="2018-03" db="EMBL/GenBank/DDBJ databases">
        <title>Genomic Encyclopedia of Archaeal and Bacterial Type Strains, Phase II (KMG-II): from individual species to whole genera.</title>
        <authorList>
            <person name="Goeker M."/>
        </authorList>
    </citation>
    <scope>NUCLEOTIDE SEQUENCE [LARGE SCALE GENOMIC DNA]</scope>
    <source>
        <strain evidence="2 4">DSM 25227</strain>
    </source>
</reference>
<organism evidence="3 5">
    <name type="scientific">Jannaschia seohaensis</name>
    <dbReference type="NCBI Taxonomy" id="475081"/>
    <lineage>
        <taxon>Bacteria</taxon>
        <taxon>Pseudomonadati</taxon>
        <taxon>Pseudomonadota</taxon>
        <taxon>Alphaproteobacteria</taxon>
        <taxon>Rhodobacterales</taxon>
        <taxon>Roseobacteraceae</taxon>
        <taxon>Jannaschia</taxon>
    </lineage>
</organism>
<keyword evidence="4" id="KW-1185">Reference proteome</keyword>
<sequence>MRASLLLILMGLPAVAQEPPQSVIPWLSDSIASRIPPDGRIVDERTVEQLPDPTIGEPPVTAPTETTITTQPLGTTRRDAVGLISPARSGLPADAVAGSDPARLADLLARQPADALPAMQDLLLTLLLAELNPPRAAADPDALFFARIDTLLRFGALDQAQALLERAGATDRQAFRRWFDTSLLTGFDARACDAMTANPSVAPTLPARIFCLSRTGDWPAAALTLETGRALGRITPAEDELLAHFLDPDLFEGLPPPIPPRPMTPLAFRLLDGIGETPDTRALPLAFAVADLRPTSGWKAQIEAAERLARIQALAPNRLLSLYTERRPAASGGVWDRAAAIQALDAALLAGRPDAVADALPEAIARMEESGLLVPFAELYADPLARMRLPPHAQAHAARIGLLSDDYESTGETHPGSFAAAIARGAPDLVPPRTGLEQAIRDGFTNPPPDRLLRLAADDRLGEALLEAGLLLADGARSDPQGIADALALLRAAGLEETARRTALQLLLT</sequence>
<dbReference type="EMBL" id="UETC01000003">
    <property type="protein sequence ID" value="SSA44598.1"/>
    <property type="molecule type" value="Genomic_DNA"/>
</dbReference>
<protein>
    <submittedName>
        <fullName evidence="3">Uncharacterized protein</fullName>
    </submittedName>
</protein>
<feature type="signal peptide" evidence="1">
    <location>
        <begin position="1"/>
        <end position="16"/>
    </location>
</feature>
<evidence type="ECO:0000313" key="2">
    <source>
        <dbReference type="EMBL" id="PWJ20502.1"/>
    </source>
</evidence>
<keyword evidence="1" id="KW-0732">Signal</keyword>
<dbReference type="AlphaFoldDB" id="A0A2Y9AMK5"/>